<comment type="caution">
    <text evidence="1">The sequence shown here is derived from an EMBL/GenBank/DDBJ whole genome shotgun (WGS) entry which is preliminary data.</text>
</comment>
<keyword evidence="2" id="KW-1185">Reference proteome</keyword>
<reference evidence="1 2" key="1">
    <citation type="journal article" date="2014" name="Environ. Microbiol.">
        <title>Comparative genomics of the marine bacterial genus Glaciecola reveals the high degree of genomic diversity and genomic characteristic for cold adaptation.</title>
        <authorList>
            <person name="Qin Q.L."/>
            <person name="Xie B.B."/>
            <person name="Yu Y."/>
            <person name="Shu Y.L."/>
            <person name="Rong J.C."/>
            <person name="Zhang Y.J."/>
            <person name="Zhao D.L."/>
            <person name="Chen X.L."/>
            <person name="Zhang X.Y."/>
            <person name="Chen B."/>
            <person name="Zhou B.C."/>
            <person name="Zhang Y.Z."/>
        </authorList>
    </citation>
    <scope>NUCLEOTIDE SEQUENCE [LARGE SCALE GENOMIC DNA]</scope>
    <source>
        <strain evidence="1 2">NO2</strain>
    </source>
</reference>
<evidence type="ECO:0000313" key="2">
    <source>
        <dbReference type="Proteomes" id="UP000008372"/>
    </source>
</evidence>
<evidence type="ECO:0000313" key="1">
    <source>
        <dbReference type="EMBL" id="GAC04340.1"/>
    </source>
</evidence>
<sequence>MISSIFAPLYTPTRLLLGHFAIDPFIVTETRRISDTLGV</sequence>
<gene>
    <name evidence="1" type="ORF">GAGA_1483</name>
</gene>
<organism evidence="1 2">
    <name type="scientific">Paraglaciecola agarilytica NO2</name>
    <dbReference type="NCBI Taxonomy" id="1125747"/>
    <lineage>
        <taxon>Bacteria</taxon>
        <taxon>Pseudomonadati</taxon>
        <taxon>Pseudomonadota</taxon>
        <taxon>Gammaproteobacteria</taxon>
        <taxon>Alteromonadales</taxon>
        <taxon>Alteromonadaceae</taxon>
        <taxon>Paraglaciecola</taxon>
    </lineage>
</organism>
<dbReference type="Proteomes" id="UP000008372">
    <property type="component" value="Unassembled WGS sequence"/>
</dbReference>
<accession>A0ABQ0I4Q3</accession>
<protein>
    <submittedName>
        <fullName evidence="1">Uncharacterized protein</fullName>
    </submittedName>
</protein>
<proteinExistence type="predicted"/>
<dbReference type="EMBL" id="BAEK01000025">
    <property type="protein sequence ID" value="GAC04340.1"/>
    <property type="molecule type" value="Genomic_DNA"/>
</dbReference>
<name>A0ABQ0I4Q3_9ALTE</name>